<evidence type="ECO:0000313" key="2">
    <source>
        <dbReference type="EMBL" id="KAJ9587127.1"/>
    </source>
</evidence>
<gene>
    <name evidence="2" type="ORF">L9F63_028301</name>
</gene>
<dbReference type="Proteomes" id="UP001233999">
    <property type="component" value="Unassembled WGS sequence"/>
</dbReference>
<dbReference type="EMBL" id="JASPKZ010006550">
    <property type="protein sequence ID" value="KAJ9587127.1"/>
    <property type="molecule type" value="Genomic_DNA"/>
</dbReference>
<name>A0AAD8EES5_DIPPU</name>
<dbReference type="PANTHER" id="PTHR20883">
    <property type="entry name" value="PHYTANOYL-COA DIOXYGENASE DOMAIN CONTAINING 1"/>
    <property type="match status" value="1"/>
</dbReference>
<evidence type="ECO:0000256" key="1">
    <source>
        <dbReference type="ARBA" id="ARBA00001962"/>
    </source>
</evidence>
<dbReference type="AlphaFoldDB" id="A0AAD8EES5"/>
<feature type="non-terminal residue" evidence="2">
    <location>
        <position position="1"/>
    </location>
</feature>
<evidence type="ECO:0008006" key="4">
    <source>
        <dbReference type="Google" id="ProtNLM"/>
    </source>
</evidence>
<protein>
    <recommendedName>
        <fullName evidence="4">Phytanoyl-CoA dioxygenase</fullName>
    </recommendedName>
</protein>
<dbReference type="Pfam" id="PF05721">
    <property type="entry name" value="PhyH"/>
    <property type="match status" value="1"/>
</dbReference>
<comment type="cofactor">
    <cofactor evidence="1">
        <name>Fe cation</name>
        <dbReference type="ChEBI" id="CHEBI:24875"/>
    </cofactor>
</comment>
<dbReference type="SUPFAM" id="SSF51197">
    <property type="entry name" value="Clavaminate synthase-like"/>
    <property type="match status" value="1"/>
</dbReference>
<accession>A0AAD8EES5</accession>
<reference evidence="2" key="1">
    <citation type="journal article" date="2023" name="IScience">
        <title>Live-bearing cockroach genome reveals convergent evolutionary mechanisms linked to viviparity in insects and beyond.</title>
        <authorList>
            <person name="Fouks B."/>
            <person name="Harrison M.C."/>
            <person name="Mikhailova A.A."/>
            <person name="Marchal E."/>
            <person name="English S."/>
            <person name="Carruthers M."/>
            <person name="Jennings E.C."/>
            <person name="Chiamaka E.L."/>
            <person name="Frigard R.A."/>
            <person name="Pippel M."/>
            <person name="Attardo G.M."/>
            <person name="Benoit J.B."/>
            <person name="Bornberg-Bauer E."/>
            <person name="Tobe S.S."/>
        </authorList>
    </citation>
    <scope>NUCLEOTIDE SEQUENCE</scope>
    <source>
        <strain evidence="2">Stay&amp;Tobe</strain>
    </source>
</reference>
<reference evidence="2" key="2">
    <citation type="submission" date="2023-05" db="EMBL/GenBank/DDBJ databases">
        <authorList>
            <person name="Fouks B."/>
        </authorList>
    </citation>
    <scope>NUCLEOTIDE SEQUENCE</scope>
    <source>
        <strain evidence="2">Stay&amp;Tobe</strain>
        <tissue evidence="2">Testes</tissue>
    </source>
</reference>
<keyword evidence="3" id="KW-1185">Reference proteome</keyword>
<comment type="caution">
    <text evidence="2">The sequence shown here is derived from an EMBL/GenBank/DDBJ whole genome shotgun (WGS) entry which is preliminary data.</text>
</comment>
<dbReference type="PANTHER" id="PTHR20883:SF49">
    <property type="entry name" value="PHYTANOYL-COA DIOXYGENASE"/>
    <property type="match status" value="1"/>
</dbReference>
<evidence type="ECO:0000313" key="3">
    <source>
        <dbReference type="Proteomes" id="UP001233999"/>
    </source>
</evidence>
<organism evidence="2 3">
    <name type="scientific">Diploptera punctata</name>
    <name type="common">Pacific beetle cockroach</name>
    <dbReference type="NCBI Taxonomy" id="6984"/>
    <lineage>
        <taxon>Eukaryota</taxon>
        <taxon>Metazoa</taxon>
        <taxon>Ecdysozoa</taxon>
        <taxon>Arthropoda</taxon>
        <taxon>Hexapoda</taxon>
        <taxon>Insecta</taxon>
        <taxon>Pterygota</taxon>
        <taxon>Neoptera</taxon>
        <taxon>Polyneoptera</taxon>
        <taxon>Dictyoptera</taxon>
        <taxon>Blattodea</taxon>
        <taxon>Blaberoidea</taxon>
        <taxon>Blaberidae</taxon>
        <taxon>Diplopterinae</taxon>
        <taxon>Diploptera</taxon>
    </lineage>
</organism>
<sequence length="152" mass="17880">TGENTGTYFNDYCNWKKIPEFQEFVEHSPAAEIAGNLMECEWVKFYHEHVLNKEPGTEKPTPWHHDQSYYPINGDKVCSIWMPVDPIPLDSTLRLVRGSHQWGWFKPRKFATENDYLPQILPDSYDSIPVEEIDSGKHYILEWSIEVCTFKQ</sequence>
<dbReference type="Gene3D" id="2.60.120.620">
    <property type="entry name" value="q2cbj1_9rhob like domain"/>
    <property type="match status" value="1"/>
</dbReference>
<dbReference type="InterPro" id="IPR008775">
    <property type="entry name" value="Phytyl_CoA_dOase-like"/>
</dbReference>
<proteinExistence type="predicted"/>